<name>A0A9W9F8T3_9EURO</name>
<evidence type="ECO:0000256" key="5">
    <source>
        <dbReference type="SAM" id="Phobius"/>
    </source>
</evidence>
<keyword evidence="2 5" id="KW-0812">Transmembrane</keyword>
<accession>A0A9W9F8T3</accession>
<feature type="transmembrane region" description="Helical" evidence="5">
    <location>
        <begin position="154"/>
        <end position="172"/>
    </location>
</feature>
<reference evidence="6" key="1">
    <citation type="submission" date="2022-11" db="EMBL/GenBank/DDBJ databases">
        <authorList>
            <person name="Petersen C."/>
        </authorList>
    </citation>
    <scope>NUCLEOTIDE SEQUENCE</scope>
    <source>
        <strain evidence="6">IBT 34128</strain>
    </source>
</reference>
<dbReference type="GO" id="GO:0016020">
    <property type="term" value="C:membrane"/>
    <property type="evidence" value="ECO:0007669"/>
    <property type="project" value="UniProtKB-SubCell"/>
</dbReference>
<evidence type="ECO:0000256" key="2">
    <source>
        <dbReference type="ARBA" id="ARBA00022692"/>
    </source>
</evidence>
<gene>
    <name evidence="6" type="ORF">NUU61_005034</name>
</gene>
<dbReference type="GeneID" id="81394784"/>
<evidence type="ECO:0000256" key="1">
    <source>
        <dbReference type="ARBA" id="ARBA00004141"/>
    </source>
</evidence>
<evidence type="ECO:0000313" key="6">
    <source>
        <dbReference type="EMBL" id="KAJ5095678.1"/>
    </source>
</evidence>
<dbReference type="Pfam" id="PF04479">
    <property type="entry name" value="RTA1"/>
    <property type="match status" value="1"/>
</dbReference>
<dbReference type="AlphaFoldDB" id="A0A9W9F8T3"/>
<feature type="transmembrane region" description="Helical" evidence="5">
    <location>
        <begin position="76"/>
        <end position="99"/>
    </location>
</feature>
<keyword evidence="4 5" id="KW-0472">Membrane</keyword>
<keyword evidence="3 5" id="KW-1133">Transmembrane helix</keyword>
<evidence type="ECO:0000256" key="3">
    <source>
        <dbReference type="ARBA" id="ARBA00022989"/>
    </source>
</evidence>
<evidence type="ECO:0000256" key="4">
    <source>
        <dbReference type="ARBA" id="ARBA00023136"/>
    </source>
</evidence>
<dbReference type="PANTHER" id="PTHR31465:SF34">
    <property type="entry name" value="DOMAIN PROTEIN, PUTATIVE (AFU_ORTHOLOGUE AFUA_3G00480)-RELATED"/>
    <property type="match status" value="1"/>
</dbReference>
<dbReference type="EMBL" id="JAPMSZ010000007">
    <property type="protein sequence ID" value="KAJ5095678.1"/>
    <property type="molecule type" value="Genomic_DNA"/>
</dbReference>
<dbReference type="Proteomes" id="UP001141434">
    <property type="component" value="Unassembled WGS sequence"/>
</dbReference>
<dbReference type="RefSeq" id="XP_056511229.1">
    <property type="nucleotide sequence ID" value="XM_056655616.1"/>
</dbReference>
<evidence type="ECO:0000313" key="7">
    <source>
        <dbReference type="Proteomes" id="UP001141434"/>
    </source>
</evidence>
<dbReference type="OrthoDB" id="3358017at2759"/>
<reference evidence="6" key="2">
    <citation type="journal article" date="2023" name="IMA Fungus">
        <title>Comparative genomic study of the Penicillium genus elucidates a diverse pangenome and 15 lateral gene transfer events.</title>
        <authorList>
            <person name="Petersen C."/>
            <person name="Sorensen T."/>
            <person name="Nielsen M.R."/>
            <person name="Sondergaard T.E."/>
            <person name="Sorensen J.L."/>
            <person name="Fitzpatrick D.A."/>
            <person name="Frisvad J.C."/>
            <person name="Nielsen K.L."/>
        </authorList>
    </citation>
    <scope>NUCLEOTIDE SEQUENCE</scope>
    <source>
        <strain evidence="6">IBT 34128</strain>
    </source>
</reference>
<feature type="transmembrane region" description="Helical" evidence="5">
    <location>
        <begin position="199"/>
        <end position="219"/>
    </location>
</feature>
<dbReference type="InterPro" id="IPR007568">
    <property type="entry name" value="RTA1"/>
</dbReference>
<sequence length="290" mass="32602">MIGLHSLCAVMFTVGFALREYSSYHYLDQGNALIIYIMSQVFINICPPLLELSNYHVLGRMFSYLPHLAPIPPSRVLGIFGALMGLVEALNSLGVAFSSNPKGNEQTLGKALTLVALSIQLCVILSFLTMATIFHRRCSKAPIPRQRGVPTLMFTLYISMVLILIRCIYRMVEHAGNSTVNLDSPKELQSLSPIYLYEWYFYVFEAALMLLNSWLWNVWHPGRFLPQDSTVFLGTDGQTEWADPSKKQAGLAQVGYMVMQWLTFGLWGQFFGPQTRANAELGKEDSGDRV</sequence>
<organism evidence="6 7">
    <name type="scientific">Penicillium alfredii</name>
    <dbReference type="NCBI Taxonomy" id="1506179"/>
    <lineage>
        <taxon>Eukaryota</taxon>
        <taxon>Fungi</taxon>
        <taxon>Dikarya</taxon>
        <taxon>Ascomycota</taxon>
        <taxon>Pezizomycotina</taxon>
        <taxon>Eurotiomycetes</taxon>
        <taxon>Eurotiomycetidae</taxon>
        <taxon>Eurotiales</taxon>
        <taxon>Aspergillaceae</taxon>
        <taxon>Penicillium</taxon>
    </lineage>
</organism>
<feature type="transmembrane region" description="Helical" evidence="5">
    <location>
        <begin position="111"/>
        <end position="134"/>
    </location>
</feature>
<comment type="caution">
    <text evidence="6">The sequence shown here is derived from an EMBL/GenBank/DDBJ whole genome shotgun (WGS) entry which is preliminary data.</text>
</comment>
<proteinExistence type="predicted"/>
<feature type="transmembrane region" description="Helical" evidence="5">
    <location>
        <begin position="33"/>
        <end position="55"/>
    </location>
</feature>
<protein>
    <submittedName>
        <fullName evidence="6">Uncharacterized protein</fullName>
    </submittedName>
</protein>
<keyword evidence="7" id="KW-1185">Reference proteome</keyword>
<comment type="subcellular location">
    <subcellularLocation>
        <location evidence="1">Membrane</location>
        <topology evidence="1">Multi-pass membrane protein</topology>
    </subcellularLocation>
</comment>
<dbReference type="PANTHER" id="PTHR31465">
    <property type="entry name" value="PROTEIN RTA1-RELATED"/>
    <property type="match status" value="1"/>
</dbReference>